<organism evidence="1 2">
    <name type="scientific">Streptomyces variabilis</name>
    <dbReference type="NCBI Taxonomy" id="67372"/>
    <lineage>
        <taxon>Bacteria</taxon>
        <taxon>Bacillati</taxon>
        <taxon>Actinomycetota</taxon>
        <taxon>Actinomycetes</taxon>
        <taxon>Kitasatosporales</taxon>
        <taxon>Streptomycetaceae</taxon>
        <taxon>Streptomyces</taxon>
        <taxon>Streptomyces griseoincarnatus group</taxon>
    </lineage>
</organism>
<dbReference type="EMBL" id="BMTZ01000022">
    <property type="protein sequence ID" value="GGT73027.1"/>
    <property type="molecule type" value="Genomic_DNA"/>
</dbReference>
<proteinExistence type="predicted"/>
<sequence length="48" mass="5041">MVPTARDGVALFAEGSGARTVNRVSCNSPTYDGSTVTGIGRAKTLRIW</sequence>
<dbReference type="RefSeq" id="WP_373302288.1">
    <property type="nucleotide sequence ID" value="NZ_BMTZ01000022.1"/>
</dbReference>
<name>A0ABQ2U5L2_9ACTN</name>
<keyword evidence="2" id="KW-1185">Reference proteome</keyword>
<protein>
    <submittedName>
        <fullName evidence="1">Uncharacterized protein</fullName>
    </submittedName>
</protein>
<dbReference type="Proteomes" id="UP000629911">
    <property type="component" value="Unassembled WGS sequence"/>
</dbReference>
<accession>A0ABQ2U5L2</accession>
<reference evidence="2" key="1">
    <citation type="journal article" date="2019" name="Int. J. Syst. Evol. Microbiol.">
        <title>The Global Catalogue of Microorganisms (GCM) 10K type strain sequencing project: providing services to taxonomists for standard genome sequencing and annotation.</title>
        <authorList>
            <consortium name="The Broad Institute Genomics Platform"/>
            <consortium name="The Broad Institute Genome Sequencing Center for Infectious Disease"/>
            <person name="Wu L."/>
            <person name="Ma J."/>
        </authorList>
    </citation>
    <scope>NUCLEOTIDE SEQUENCE [LARGE SCALE GENOMIC DNA]</scope>
    <source>
        <strain evidence="2">JCM 4422</strain>
    </source>
</reference>
<evidence type="ECO:0000313" key="1">
    <source>
        <dbReference type="EMBL" id="GGT73027.1"/>
    </source>
</evidence>
<evidence type="ECO:0000313" key="2">
    <source>
        <dbReference type="Proteomes" id="UP000629911"/>
    </source>
</evidence>
<gene>
    <name evidence="1" type="ORF">GCM10010287_54430</name>
</gene>
<comment type="caution">
    <text evidence="1">The sequence shown here is derived from an EMBL/GenBank/DDBJ whole genome shotgun (WGS) entry which is preliminary data.</text>
</comment>